<dbReference type="Pfam" id="PF00126">
    <property type="entry name" value="HTH_1"/>
    <property type="match status" value="1"/>
</dbReference>
<dbReference type="InterPro" id="IPR050176">
    <property type="entry name" value="LTTR"/>
</dbReference>
<dbReference type="InterPro" id="IPR000847">
    <property type="entry name" value="LysR_HTH_N"/>
</dbReference>
<dbReference type="EMBL" id="WTYR01000001">
    <property type="protein sequence ID" value="MXP10547.1"/>
    <property type="molecule type" value="Genomic_DNA"/>
</dbReference>
<organism evidence="7 8">
    <name type="scientific">Alteriqipengyuania halimionae</name>
    <dbReference type="NCBI Taxonomy" id="1926630"/>
    <lineage>
        <taxon>Bacteria</taxon>
        <taxon>Pseudomonadati</taxon>
        <taxon>Pseudomonadota</taxon>
        <taxon>Alphaproteobacteria</taxon>
        <taxon>Sphingomonadales</taxon>
        <taxon>Erythrobacteraceae</taxon>
        <taxon>Alteriqipengyuania</taxon>
    </lineage>
</organism>
<evidence type="ECO:0000313" key="8">
    <source>
        <dbReference type="Proteomes" id="UP000429229"/>
    </source>
</evidence>
<keyword evidence="2" id="KW-0805">Transcription regulation</keyword>
<dbReference type="AlphaFoldDB" id="A0A6I4U8F5"/>
<dbReference type="InterPro" id="IPR036390">
    <property type="entry name" value="WH_DNA-bd_sf"/>
</dbReference>
<dbReference type="PANTHER" id="PTHR30579:SF3">
    <property type="entry name" value="TRANSCRIPTIONAL REGULATORY PROTEIN"/>
    <property type="match status" value="1"/>
</dbReference>
<accession>A0A6I4U8F5</accession>
<protein>
    <submittedName>
        <fullName evidence="7">LysR family transcriptional regulator</fullName>
    </submittedName>
</protein>
<dbReference type="Proteomes" id="UP000429229">
    <property type="component" value="Unassembled WGS sequence"/>
</dbReference>
<dbReference type="InterPro" id="IPR005119">
    <property type="entry name" value="LysR_subst-bd"/>
</dbReference>
<evidence type="ECO:0000256" key="3">
    <source>
        <dbReference type="ARBA" id="ARBA00023125"/>
    </source>
</evidence>
<keyword evidence="8" id="KW-1185">Reference proteome</keyword>
<name>A0A6I4U8F5_9SPHN</name>
<dbReference type="PANTHER" id="PTHR30579">
    <property type="entry name" value="TRANSCRIPTIONAL REGULATOR"/>
    <property type="match status" value="1"/>
</dbReference>
<dbReference type="InterPro" id="IPR036388">
    <property type="entry name" value="WH-like_DNA-bd_sf"/>
</dbReference>
<proteinExistence type="inferred from homology"/>
<feature type="transmembrane region" description="Helical" evidence="5">
    <location>
        <begin position="28"/>
        <end position="51"/>
    </location>
</feature>
<evidence type="ECO:0000256" key="2">
    <source>
        <dbReference type="ARBA" id="ARBA00023015"/>
    </source>
</evidence>
<keyword evidence="3" id="KW-0238">DNA-binding</keyword>
<keyword evidence="5" id="KW-1133">Transmembrane helix</keyword>
<dbReference type="GO" id="GO:0003677">
    <property type="term" value="F:DNA binding"/>
    <property type="evidence" value="ECO:0007669"/>
    <property type="project" value="UniProtKB-KW"/>
</dbReference>
<keyword evidence="4" id="KW-0804">Transcription</keyword>
<comment type="similarity">
    <text evidence="1">Belongs to the LysR transcriptional regulatory family.</text>
</comment>
<sequence length="356" mass="39239">MPAMPRGSTLRSDRRVRRRWRRVHGVRWLLWSWWYLVCIDWSGIGFGLIVLRETVPFRIMEIDGMKREAPFEKSKALDWSNVPVFLALMRAGTLSGAARALGVVPSSVSRQIESLEHRLGSLLFERTPRGYLPTPAARDLLVRAEEAERAIGAFAEMGRDRDQAATGSVRIATAENFANSLILPMVGPFLDRYPGLRLEIVTDIRTANLSRREADIALRLVRPKTGPYVVSRVATMESGVFASDSYLAGEHTEDTLIAWDDGHLDLEASQWLKRLYPEARVAITATSLASQLAAAGAGAGLAALPTFLADGLDRVGDGAMRQPVWLVQHADNYRTAAISAVTKFLRACLAASALET</sequence>
<comment type="caution">
    <text evidence="7">The sequence shown here is derived from an EMBL/GenBank/DDBJ whole genome shotgun (WGS) entry which is preliminary data.</text>
</comment>
<dbReference type="Gene3D" id="1.10.10.10">
    <property type="entry name" value="Winged helix-like DNA-binding domain superfamily/Winged helix DNA-binding domain"/>
    <property type="match status" value="1"/>
</dbReference>
<evidence type="ECO:0000313" key="7">
    <source>
        <dbReference type="EMBL" id="MXP10547.1"/>
    </source>
</evidence>
<evidence type="ECO:0000256" key="1">
    <source>
        <dbReference type="ARBA" id="ARBA00009437"/>
    </source>
</evidence>
<evidence type="ECO:0000256" key="5">
    <source>
        <dbReference type="SAM" id="Phobius"/>
    </source>
</evidence>
<dbReference type="PROSITE" id="PS50931">
    <property type="entry name" value="HTH_LYSR"/>
    <property type="match status" value="1"/>
</dbReference>
<dbReference type="SUPFAM" id="SSF53850">
    <property type="entry name" value="Periplasmic binding protein-like II"/>
    <property type="match status" value="1"/>
</dbReference>
<evidence type="ECO:0000259" key="6">
    <source>
        <dbReference type="PROSITE" id="PS50931"/>
    </source>
</evidence>
<dbReference type="Gene3D" id="3.40.190.290">
    <property type="match status" value="1"/>
</dbReference>
<dbReference type="SUPFAM" id="SSF46785">
    <property type="entry name" value="Winged helix' DNA-binding domain"/>
    <property type="match status" value="1"/>
</dbReference>
<keyword evidence="5" id="KW-0472">Membrane</keyword>
<keyword evidence="5" id="KW-0812">Transmembrane</keyword>
<reference evidence="7 8" key="1">
    <citation type="submission" date="2019-12" db="EMBL/GenBank/DDBJ databases">
        <title>Genomic-based taxomic classification of the family Erythrobacteraceae.</title>
        <authorList>
            <person name="Xu L."/>
        </authorList>
    </citation>
    <scope>NUCLEOTIDE SEQUENCE [LARGE SCALE GENOMIC DNA]</scope>
    <source>
        <strain evidence="7 8">LMG 29519</strain>
    </source>
</reference>
<feature type="domain" description="HTH lysR-type" evidence="6">
    <location>
        <begin position="84"/>
        <end position="134"/>
    </location>
</feature>
<dbReference type="GO" id="GO:0003700">
    <property type="term" value="F:DNA-binding transcription factor activity"/>
    <property type="evidence" value="ECO:0007669"/>
    <property type="project" value="InterPro"/>
</dbReference>
<evidence type="ECO:0000256" key="4">
    <source>
        <dbReference type="ARBA" id="ARBA00023163"/>
    </source>
</evidence>
<gene>
    <name evidence="7" type="ORF">GRI68_10195</name>
</gene>
<dbReference type="Pfam" id="PF03466">
    <property type="entry name" value="LysR_substrate"/>
    <property type="match status" value="1"/>
</dbReference>